<gene>
    <name evidence="2" type="ORF">F8M41_008777</name>
</gene>
<evidence type="ECO:0000256" key="1">
    <source>
        <dbReference type="SAM" id="MobiDB-lite"/>
    </source>
</evidence>
<proteinExistence type="predicted"/>
<dbReference type="EMBL" id="WTPW01000194">
    <property type="protein sequence ID" value="KAF0536935.1"/>
    <property type="molecule type" value="Genomic_DNA"/>
</dbReference>
<reference evidence="2 3" key="1">
    <citation type="journal article" date="2019" name="Environ. Microbiol.">
        <title>At the nexus of three kingdoms: the genome of the mycorrhizal fungus Gigaspora margarita provides insights into plant, endobacterial and fungal interactions.</title>
        <authorList>
            <person name="Venice F."/>
            <person name="Ghignone S."/>
            <person name="Salvioli di Fossalunga A."/>
            <person name="Amselem J."/>
            <person name="Novero M."/>
            <person name="Xianan X."/>
            <person name="Sedzielewska Toro K."/>
            <person name="Morin E."/>
            <person name="Lipzen A."/>
            <person name="Grigoriev I.V."/>
            <person name="Henrissat B."/>
            <person name="Martin F.M."/>
            <person name="Bonfante P."/>
        </authorList>
    </citation>
    <scope>NUCLEOTIDE SEQUENCE [LARGE SCALE GENOMIC DNA]</scope>
    <source>
        <strain evidence="2 3">BEG34</strain>
    </source>
</reference>
<dbReference type="OrthoDB" id="2801085at2759"/>
<dbReference type="Proteomes" id="UP000439903">
    <property type="component" value="Unassembled WGS sequence"/>
</dbReference>
<feature type="region of interest" description="Disordered" evidence="1">
    <location>
        <begin position="99"/>
        <end position="120"/>
    </location>
</feature>
<keyword evidence="3" id="KW-1185">Reference proteome</keyword>
<sequence>MTSKPASKKTEFKIKSNEIPNISLTEDNYSYYQQCFTDKFYDEYKSDVPFSNQTLPFYTETQRINDQKRNEFRDNFRDTHSYDKDYFFTAVREFTKRNRRRSYKGNSRRRSSSSDVSTEKDRELALSDDAVFDSLASTSNQDLINADLVSTFSSSVNQPFSNKDEIWQNKINTINSNWKYSFDKMHETLAQTFRSTFSEQIRKSSIY</sequence>
<accession>A0A8H4EQQ4</accession>
<protein>
    <submittedName>
        <fullName evidence="2">Uncharacterized protein</fullName>
    </submittedName>
</protein>
<feature type="compositionally biased region" description="Basic residues" evidence="1">
    <location>
        <begin position="99"/>
        <end position="111"/>
    </location>
</feature>
<dbReference type="AlphaFoldDB" id="A0A8H4EQQ4"/>
<comment type="caution">
    <text evidence="2">The sequence shown here is derived from an EMBL/GenBank/DDBJ whole genome shotgun (WGS) entry which is preliminary data.</text>
</comment>
<evidence type="ECO:0000313" key="3">
    <source>
        <dbReference type="Proteomes" id="UP000439903"/>
    </source>
</evidence>
<evidence type="ECO:0000313" key="2">
    <source>
        <dbReference type="EMBL" id="KAF0536935.1"/>
    </source>
</evidence>
<name>A0A8H4EQQ4_GIGMA</name>
<organism evidence="2 3">
    <name type="scientific">Gigaspora margarita</name>
    <dbReference type="NCBI Taxonomy" id="4874"/>
    <lineage>
        <taxon>Eukaryota</taxon>
        <taxon>Fungi</taxon>
        <taxon>Fungi incertae sedis</taxon>
        <taxon>Mucoromycota</taxon>
        <taxon>Glomeromycotina</taxon>
        <taxon>Glomeromycetes</taxon>
        <taxon>Diversisporales</taxon>
        <taxon>Gigasporaceae</taxon>
        <taxon>Gigaspora</taxon>
    </lineage>
</organism>